<reference evidence="2 3" key="1">
    <citation type="submission" date="2019-04" db="EMBL/GenBank/DDBJ databases">
        <title>Novel bacteriophages capable of disrupting biofilms from clinical strains of Aeromonas hydrophila with intrinsic antibiotic resistance.</title>
        <authorList>
            <person name="Kabwe M."/>
            <person name="Brown T.L."/>
            <person name="Speirs L."/>
            <person name="Ku H."/>
            <person name="Leach M."/>
            <person name="Chan H.T."/>
            <person name="Petrovski S."/>
            <person name="Lock P."/>
            <person name="Tucci J."/>
        </authorList>
    </citation>
    <scope>NUCLEOTIDE SEQUENCE [LARGE SCALE GENOMIC DNA]</scope>
</reference>
<evidence type="ECO:0000256" key="1">
    <source>
        <dbReference type="SAM" id="MobiDB-lite"/>
    </source>
</evidence>
<gene>
    <name evidence="2" type="ORF">LAh7_73</name>
</gene>
<feature type="region of interest" description="Disordered" evidence="1">
    <location>
        <begin position="45"/>
        <end position="66"/>
    </location>
</feature>
<dbReference type="EMBL" id="MK838113">
    <property type="protein sequence ID" value="QDH46688.1"/>
    <property type="molecule type" value="Genomic_DNA"/>
</dbReference>
<accession>A0A514A078</accession>
<evidence type="ECO:0000313" key="2">
    <source>
        <dbReference type="EMBL" id="QDH46688.1"/>
    </source>
</evidence>
<dbReference type="Proteomes" id="UP000318298">
    <property type="component" value="Segment"/>
</dbReference>
<sequence length="135" mass="14102">MVNWSSSNDITIHSRRIAMDIVVFMKTHLENQATIISLLQGGAGAAASTDKPATTTKGKAAAGKKPTVTKTQATAAVNKVKDSLGAPAAREVLQSCGVGKLAEMTEDKFEAVYAAANARLAAAEEPEDEEAEDDI</sequence>
<proteinExistence type="predicted"/>
<organism evidence="2 3">
    <name type="scientific">Aeromonas phage LAh_7</name>
    <dbReference type="NCBI Taxonomy" id="2591031"/>
    <lineage>
        <taxon>Viruses</taxon>
        <taxon>Duplodnaviria</taxon>
        <taxon>Heunggongvirae</taxon>
        <taxon>Uroviricota</taxon>
        <taxon>Caudoviricetes</taxon>
        <taxon>Casjensviridae</taxon>
        <taxon>Sharonstreetvirus</taxon>
        <taxon>Sharonstreetvirus LAh7</taxon>
    </lineage>
</organism>
<protein>
    <submittedName>
        <fullName evidence="2">Uncharacterized protein</fullName>
    </submittedName>
</protein>
<keyword evidence="3" id="KW-1185">Reference proteome</keyword>
<evidence type="ECO:0000313" key="3">
    <source>
        <dbReference type="Proteomes" id="UP000318298"/>
    </source>
</evidence>
<name>A0A514A078_9CAUD</name>